<keyword evidence="1 3" id="KW-0479">Metal-binding</keyword>
<dbReference type="SUPFAM" id="SSF57850">
    <property type="entry name" value="RING/U-box"/>
    <property type="match status" value="1"/>
</dbReference>
<keyword evidence="2" id="KW-0862">Zinc</keyword>
<dbReference type="CDD" id="cd16454">
    <property type="entry name" value="RING-H2_PA-TM-RING"/>
    <property type="match status" value="1"/>
</dbReference>
<reference evidence="6 7" key="1">
    <citation type="submission" date="2020-08" db="EMBL/GenBank/DDBJ databases">
        <authorList>
            <person name="Koutsovoulos G."/>
            <person name="Danchin GJ E."/>
        </authorList>
    </citation>
    <scope>NUCLEOTIDE SEQUENCE [LARGE SCALE GENOMIC DNA]</scope>
</reference>
<dbReference type="Proteomes" id="UP000580250">
    <property type="component" value="Unassembled WGS sequence"/>
</dbReference>
<dbReference type="SMART" id="SM00184">
    <property type="entry name" value="RING"/>
    <property type="match status" value="1"/>
</dbReference>
<keyword evidence="1 3" id="KW-0863">Zinc-finger</keyword>
<dbReference type="Pfam" id="PF13639">
    <property type="entry name" value="zf-RING_2"/>
    <property type="match status" value="1"/>
</dbReference>
<feature type="region of interest" description="Disordered" evidence="4">
    <location>
        <begin position="232"/>
        <end position="268"/>
    </location>
</feature>
<gene>
    <name evidence="6" type="ORF">MENT_LOCUS11128</name>
</gene>
<dbReference type="AlphaFoldDB" id="A0A6V7UD61"/>
<evidence type="ECO:0000256" key="1">
    <source>
        <dbReference type="ARBA" id="ARBA00022771"/>
    </source>
</evidence>
<dbReference type="InterPro" id="IPR001841">
    <property type="entry name" value="Znf_RING"/>
</dbReference>
<dbReference type="GO" id="GO:0061630">
    <property type="term" value="F:ubiquitin protein ligase activity"/>
    <property type="evidence" value="ECO:0007669"/>
    <property type="project" value="TreeGrafter"/>
</dbReference>
<accession>A0A6V7UD61</accession>
<dbReference type="GO" id="GO:0006511">
    <property type="term" value="P:ubiquitin-dependent protein catabolic process"/>
    <property type="evidence" value="ECO:0007669"/>
    <property type="project" value="TreeGrafter"/>
</dbReference>
<dbReference type="PROSITE" id="PS50089">
    <property type="entry name" value="ZF_RING_2"/>
    <property type="match status" value="1"/>
</dbReference>
<name>A0A6V7UD61_MELEN</name>
<comment type="caution">
    <text evidence="6">The sequence shown here is derived from an EMBL/GenBank/DDBJ whole genome shotgun (WGS) entry which is preliminary data.</text>
</comment>
<evidence type="ECO:0000313" key="7">
    <source>
        <dbReference type="Proteomes" id="UP000580250"/>
    </source>
</evidence>
<evidence type="ECO:0000256" key="2">
    <source>
        <dbReference type="ARBA" id="ARBA00022833"/>
    </source>
</evidence>
<dbReference type="InterPro" id="IPR013083">
    <property type="entry name" value="Znf_RING/FYVE/PHD"/>
</dbReference>
<dbReference type="OrthoDB" id="9984778at2759"/>
<dbReference type="GO" id="GO:0008270">
    <property type="term" value="F:zinc ion binding"/>
    <property type="evidence" value="ECO:0007669"/>
    <property type="project" value="UniProtKB-KW"/>
</dbReference>
<dbReference type="PANTHER" id="PTHR22765:SF434">
    <property type="entry name" value="GB|AAD18119.1-RELATED"/>
    <property type="match status" value="1"/>
</dbReference>
<evidence type="ECO:0000259" key="5">
    <source>
        <dbReference type="PROSITE" id="PS50089"/>
    </source>
</evidence>
<organism evidence="6 7">
    <name type="scientific">Meloidogyne enterolobii</name>
    <name type="common">Root-knot nematode worm</name>
    <name type="synonym">Meloidogyne mayaguensis</name>
    <dbReference type="NCBI Taxonomy" id="390850"/>
    <lineage>
        <taxon>Eukaryota</taxon>
        <taxon>Metazoa</taxon>
        <taxon>Ecdysozoa</taxon>
        <taxon>Nematoda</taxon>
        <taxon>Chromadorea</taxon>
        <taxon>Rhabditida</taxon>
        <taxon>Tylenchina</taxon>
        <taxon>Tylenchomorpha</taxon>
        <taxon>Tylenchoidea</taxon>
        <taxon>Meloidogynidae</taxon>
        <taxon>Meloidogyninae</taxon>
        <taxon>Meloidogyne</taxon>
    </lineage>
</organism>
<feature type="domain" description="RING-type" evidence="5">
    <location>
        <begin position="183"/>
        <end position="222"/>
    </location>
</feature>
<feature type="compositionally biased region" description="Basic and acidic residues" evidence="4">
    <location>
        <begin position="232"/>
        <end position="245"/>
    </location>
</feature>
<evidence type="ECO:0000313" key="6">
    <source>
        <dbReference type="EMBL" id="CAD2153436.1"/>
    </source>
</evidence>
<sequence>MAESMGKDYAVLCFAKLGKQNEENFLVEDIKTTTGKNYLILSKDFQDKLSQQSLCLTNFLIETFGSKFIKVIAVPSYIHNEEVAILNHFKKLWENKYYVFRLKLKLTLNNRFILENYKRGTQEFEKIEKCYKHFSLKGINMKNVDDDKIFQHMWNHFDSEQYFLKKIPEFNEENVDKSYFTDCSICLEKVYENEQQLKNCKHVFHKDCIQPWLRLHQTCPLCLKATERDELERSEDHNQHNREDQPQIENLAPNNQTQRNVRGGFRGK</sequence>
<dbReference type="InterPro" id="IPR051826">
    <property type="entry name" value="E3_ubiquitin-ligase_domain"/>
</dbReference>
<evidence type="ECO:0000256" key="3">
    <source>
        <dbReference type="PROSITE-ProRule" id="PRU00175"/>
    </source>
</evidence>
<protein>
    <recommendedName>
        <fullName evidence="5">RING-type domain-containing protein</fullName>
    </recommendedName>
</protein>
<proteinExistence type="predicted"/>
<dbReference type="EMBL" id="CAJEWN010000053">
    <property type="protein sequence ID" value="CAD2153436.1"/>
    <property type="molecule type" value="Genomic_DNA"/>
</dbReference>
<dbReference type="Gene3D" id="3.30.40.10">
    <property type="entry name" value="Zinc/RING finger domain, C3HC4 (zinc finger)"/>
    <property type="match status" value="1"/>
</dbReference>
<dbReference type="PANTHER" id="PTHR22765">
    <property type="entry name" value="RING FINGER AND PROTEASE ASSOCIATED DOMAIN-CONTAINING"/>
    <property type="match status" value="1"/>
</dbReference>
<evidence type="ECO:0000256" key="4">
    <source>
        <dbReference type="SAM" id="MobiDB-lite"/>
    </source>
</evidence>